<protein>
    <recommendedName>
        <fullName evidence="3 5">Flagellar hook protein FlgE</fullName>
    </recommendedName>
</protein>
<evidence type="ECO:0000313" key="11">
    <source>
        <dbReference type="Proteomes" id="UP000034954"/>
    </source>
</evidence>
<dbReference type="EMBL" id="LAQJ01000213">
    <property type="protein sequence ID" value="KKO19138.1"/>
    <property type="molecule type" value="Genomic_DNA"/>
</dbReference>
<dbReference type="NCBIfam" id="TIGR03506">
    <property type="entry name" value="FlgEFG_subfam"/>
    <property type="match status" value="2"/>
</dbReference>
<dbReference type="SUPFAM" id="SSF117143">
    <property type="entry name" value="Flagellar hook protein flgE"/>
    <property type="match status" value="1"/>
</dbReference>
<keyword evidence="10" id="KW-0282">Flagellum</keyword>
<dbReference type="Gene3D" id="2.60.98.20">
    <property type="entry name" value="Flagellar hook protein FlgE"/>
    <property type="match status" value="1"/>
</dbReference>
<evidence type="ECO:0000313" key="10">
    <source>
        <dbReference type="EMBL" id="KKO19138.1"/>
    </source>
</evidence>
<dbReference type="GO" id="GO:0005829">
    <property type="term" value="C:cytosol"/>
    <property type="evidence" value="ECO:0007669"/>
    <property type="project" value="TreeGrafter"/>
</dbReference>
<evidence type="ECO:0000256" key="5">
    <source>
        <dbReference type="RuleBase" id="RU362116"/>
    </source>
</evidence>
<dbReference type="Pfam" id="PF06429">
    <property type="entry name" value="Flg_bbr_C"/>
    <property type="match status" value="1"/>
</dbReference>
<comment type="similarity">
    <text evidence="2 5">Belongs to the flagella basal body rod proteins family.</text>
</comment>
<dbReference type="Proteomes" id="UP000034954">
    <property type="component" value="Unassembled WGS sequence"/>
</dbReference>
<proteinExistence type="inferred from homology"/>
<accession>A0A0M2USW6</accession>
<feature type="domain" description="Flagellar hook protein FlgE D2" evidence="8">
    <location>
        <begin position="300"/>
        <end position="408"/>
    </location>
</feature>
<organism evidence="10 11">
    <name type="scientific">Candidatus Brocadia fulgida</name>
    <dbReference type="NCBI Taxonomy" id="380242"/>
    <lineage>
        <taxon>Bacteria</taxon>
        <taxon>Pseudomonadati</taxon>
        <taxon>Planctomycetota</taxon>
        <taxon>Candidatus Brocadiia</taxon>
        <taxon>Candidatus Brocadiales</taxon>
        <taxon>Candidatus Brocadiaceae</taxon>
        <taxon>Candidatus Brocadia</taxon>
    </lineage>
</organism>
<feature type="domain" description="Flagellar basal-body/hook protein C-terminal" evidence="7">
    <location>
        <begin position="481"/>
        <end position="526"/>
    </location>
</feature>
<evidence type="ECO:0000259" key="9">
    <source>
        <dbReference type="Pfam" id="PF22692"/>
    </source>
</evidence>
<dbReference type="InterPro" id="IPR037058">
    <property type="entry name" value="Falgellar_hook_FlgE_sf"/>
</dbReference>
<reference evidence="10 11" key="1">
    <citation type="journal article" date="2013" name="BMC Microbiol.">
        <title>Identification of the type II cytochrome c maturation pathway in anammox bacteria by comparative genomics.</title>
        <authorList>
            <person name="Ferousi C."/>
            <person name="Speth D.R."/>
            <person name="Reimann J."/>
            <person name="Op den Camp H.J."/>
            <person name="Allen J.W."/>
            <person name="Keltjens J.T."/>
            <person name="Jetten M.S."/>
        </authorList>
    </citation>
    <scope>NUCLEOTIDE SEQUENCE [LARGE SCALE GENOMIC DNA]</scope>
    <source>
        <strain evidence="10">RU1</strain>
    </source>
</reference>
<evidence type="ECO:0000259" key="6">
    <source>
        <dbReference type="Pfam" id="PF00460"/>
    </source>
</evidence>
<dbReference type="InterPro" id="IPR037925">
    <property type="entry name" value="FlgE/F/G-like"/>
</dbReference>
<evidence type="ECO:0000259" key="7">
    <source>
        <dbReference type="Pfam" id="PF06429"/>
    </source>
</evidence>
<gene>
    <name evidence="10" type="primary">flgE_1</name>
    <name evidence="10" type="ORF">BROFUL_02121</name>
</gene>
<dbReference type="Pfam" id="PF22692">
    <property type="entry name" value="LlgE_F_G_D1"/>
    <property type="match status" value="1"/>
</dbReference>
<comment type="caution">
    <text evidence="10">The sequence shown here is derived from an EMBL/GenBank/DDBJ whole genome shotgun (WGS) entry which is preliminary data.</text>
</comment>
<keyword evidence="11" id="KW-1185">Reference proteome</keyword>
<comment type="subcellular location">
    <subcellularLocation>
        <location evidence="1 5">Bacterial flagellum basal body</location>
    </subcellularLocation>
</comment>
<evidence type="ECO:0000256" key="4">
    <source>
        <dbReference type="ARBA" id="ARBA00023143"/>
    </source>
</evidence>
<dbReference type="InterPro" id="IPR001444">
    <property type="entry name" value="Flag_bb_rod_N"/>
</dbReference>
<evidence type="ECO:0000256" key="3">
    <source>
        <dbReference type="ARBA" id="ARBA00019015"/>
    </source>
</evidence>
<dbReference type="PANTHER" id="PTHR30435">
    <property type="entry name" value="FLAGELLAR PROTEIN"/>
    <property type="match status" value="1"/>
</dbReference>
<feature type="domain" description="Flagellar basal body rod protein N-terminal" evidence="6">
    <location>
        <begin position="7"/>
        <end position="37"/>
    </location>
</feature>
<dbReference type="InterPro" id="IPR010930">
    <property type="entry name" value="Flg_bb/hook_C_dom"/>
</dbReference>
<keyword evidence="10" id="KW-0969">Cilium</keyword>
<keyword evidence="10" id="KW-0966">Cell projection</keyword>
<name>A0A0M2USW6_9BACT</name>
<dbReference type="InterPro" id="IPR020013">
    <property type="entry name" value="Flagellar_FlgE/F/G"/>
</dbReference>
<comment type="function">
    <text evidence="5">A flexible structure which links the flagellar filament to the drive apparatus in the basal body.</text>
</comment>
<dbReference type="Pfam" id="PF07559">
    <property type="entry name" value="FlgE_D2"/>
    <property type="match status" value="1"/>
</dbReference>
<keyword evidence="4 5" id="KW-0975">Bacterial flagellum</keyword>
<dbReference type="GO" id="GO:0071978">
    <property type="term" value="P:bacterial-type flagellum-dependent swarming motility"/>
    <property type="evidence" value="ECO:0007669"/>
    <property type="project" value="TreeGrafter"/>
</dbReference>
<dbReference type="InterPro" id="IPR053967">
    <property type="entry name" value="LlgE_F_G-like_D1"/>
</dbReference>
<sequence>MGLSGALYSGISGIRAHQSMLDIIGNNLANINTYGYKSSRLLFSDMLSQTIATGANGNPMQVGKGVKLANISSDFSTGSMDATGSVYDLGIEGEGFFVVSNGDKNFFTRVGAFELDGNNVLIDKSSSYKVTDTNGNEIIVPINSTVSGQATSVVTVEGNLDNALTSSEAEVLIMTTSLEESSVAATATTALNDLDSNATDYSDGNTIIIRGTKSDGSSIPTTTFTYGLANDGTTVGDLISVINTAFSGDATASLDASGKIVLKADTAGNDELTLVLDDGSAVGSGETTWENHAFKGSTVEKTATIYDSQGGSHLVQLKFTKQMDNLWDLTAFMDSSDGTFASGDNTITDITFDDNGNFISSGDTTLQFDFNSISGTQSVAFDLGTLGDNDGITQNSGTSSVMANADGYSYGKFNKVAIDPDGIIKVVYTNGITQDLATLRLALFNNNNGLGKIGDNLYEQSNSSGEPMYVSANSGRAGLIRSGFLESSNVDMAIELTSLITAQRGFQLNTKVITTADEILAEIVNLKR</sequence>
<evidence type="ECO:0000259" key="8">
    <source>
        <dbReference type="Pfam" id="PF07559"/>
    </source>
</evidence>
<dbReference type="PANTHER" id="PTHR30435:SF1">
    <property type="entry name" value="FLAGELLAR HOOK PROTEIN FLGE"/>
    <property type="match status" value="1"/>
</dbReference>
<dbReference type="GO" id="GO:0009424">
    <property type="term" value="C:bacterial-type flagellum hook"/>
    <property type="evidence" value="ECO:0007669"/>
    <property type="project" value="TreeGrafter"/>
</dbReference>
<feature type="domain" description="Flagellar hook protein FlgE/F/G-like D1" evidence="9">
    <location>
        <begin position="91"/>
        <end position="144"/>
    </location>
</feature>
<dbReference type="GO" id="GO:0009425">
    <property type="term" value="C:bacterial-type flagellum basal body"/>
    <property type="evidence" value="ECO:0007669"/>
    <property type="project" value="UniProtKB-SubCell"/>
</dbReference>
<dbReference type="Pfam" id="PF00460">
    <property type="entry name" value="Flg_bb_rod"/>
    <property type="match status" value="1"/>
</dbReference>
<dbReference type="AlphaFoldDB" id="A0A0M2USW6"/>
<dbReference type="InterPro" id="IPR011491">
    <property type="entry name" value="FlgE_D2"/>
</dbReference>
<evidence type="ECO:0000256" key="2">
    <source>
        <dbReference type="ARBA" id="ARBA00009677"/>
    </source>
</evidence>
<evidence type="ECO:0000256" key="1">
    <source>
        <dbReference type="ARBA" id="ARBA00004117"/>
    </source>
</evidence>